<reference evidence="2 3" key="1">
    <citation type="journal article" date="2009" name="Stand. Genomic Sci.">
        <title>Complete genome sequence of Dyadobacter fermentans type strain (NS114).</title>
        <authorList>
            <person name="Lang E."/>
            <person name="Lapidus A."/>
            <person name="Chertkov O."/>
            <person name="Brettin T."/>
            <person name="Detter J.C."/>
            <person name="Han C."/>
            <person name="Copeland A."/>
            <person name="Glavina Del Rio T."/>
            <person name="Nolan M."/>
            <person name="Chen F."/>
            <person name="Lucas S."/>
            <person name="Tice H."/>
            <person name="Cheng J.F."/>
            <person name="Land M."/>
            <person name="Hauser L."/>
            <person name="Chang Y.J."/>
            <person name="Jeffries C.D."/>
            <person name="Kopitz M."/>
            <person name="Bruce D."/>
            <person name="Goodwin L."/>
            <person name="Pitluck S."/>
            <person name="Ovchinnikova G."/>
            <person name="Pati A."/>
            <person name="Ivanova N."/>
            <person name="Mavrommatis K."/>
            <person name="Chen A."/>
            <person name="Palaniappan K."/>
            <person name="Chain P."/>
            <person name="Bristow J."/>
            <person name="Eisen J.A."/>
            <person name="Markowitz V."/>
            <person name="Hugenholtz P."/>
            <person name="Goker M."/>
            <person name="Rohde M."/>
            <person name="Kyrpides N.C."/>
            <person name="Klenk H.P."/>
        </authorList>
    </citation>
    <scope>NUCLEOTIDE SEQUENCE [LARGE SCALE GENOMIC DNA]</scope>
    <source>
        <strain evidence="3">ATCC 700827 / DSM 18053 / CIP 107007 / KCTC 52180 / NS114</strain>
    </source>
</reference>
<dbReference type="HOGENOM" id="CLU_2915062_0_0_10"/>
<dbReference type="Proteomes" id="UP000002011">
    <property type="component" value="Chromosome"/>
</dbReference>
<accession>C6VZI4</accession>
<evidence type="ECO:0000313" key="2">
    <source>
        <dbReference type="EMBL" id="ACT91796.1"/>
    </source>
</evidence>
<gene>
    <name evidence="2" type="ordered locus">Dfer_0531</name>
</gene>
<sequence>MWYPLQTFLDSKTIAKSKNINDFFDKSDNFKLPGKAESGSAGEQPARNTQADGNENRSTMP</sequence>
<name>C6VZI4_DYAFD</name>
<proteinExistence type="predicted"/>
<dbReference type="KEGG" id="dfe:Dfer_0531"/>
<feature type="compositionally biased region" description="Polar residues" evidence="1">
    <location>
        <begin position="46"/>
        <end position="61"/>
    </location>
</feature>
<feature type="region of interest" description="Disordered" evidence="1">
    <location>
        <begin position="25"/>
        <end position="61"/>
    </location>
</feature>
<dbReference type="EMBL" id="CP001619">
    <property type="protein sequence ID" value="ACT91796.1"/>
    <property type="molecule type" value="Genomic_DNA"/>
</dbReference>
<evidence type="ECO:0000313" key="3">
    <source>
        <dbReference type="Proteomes" id="UP000002011"/>
    </source>
</evidence>
<keyword evidence="3" id="KW-1185">Reference proteome</keyword>
<protein>
    <submittedName>
        <fullName evidence="2">Uncharacterized protein</fullName>
    </submittedName>
</protein>
<evidence type="ECO:0000256" key="1">
    <source>
        <dbReference type="SAM" id="MobiDB-lite"/>
    </source>
</evidence>
<dbReference type="AlphaFoldDB" id="C6VZI4"/>
<organism evidence="2 3">
    <name type="scientific">Dyadobacter fermentans (strain ATCC 700827 / DSM 18053 / CIP 107007 / KCTC 52180 / NS114)</name>
    <dbReference type="NCBI Taxonomy" id="471854"/>
    <lineage>
        <taxon>Bacteria</taxon>
        <taxon>Pseudomonadati</taxon>
        <taxon>Bacteroidota</taxon>
        <taxon>Cytophagia</taxon>
        <taxon>Cytophagales</taxon>
        <taxon>Spirosomataceae</taxon>
        <taxon>Dyadobacter</taxon>
    </lineage>
</organism>